<dbReference type="STRING" id="1161919.EPIR_3411"/>
<dbReference type="Gene3D" id="3.10.560.10">
    <property type="entry name" value="Outer membrane lipoprotein wza domain like"/>
    <property type="match status" value="1"/>
</dbReference>
<dbReference type="EMBL" id="CAHS01000021">
    <property type="protein sequence ID" value="CCG88774.1"/>
    <property type="molecule type" value="Genomic_DNA"/>
</dbReference>
<dbReference type="AlphaFoldDB" id="V5ZCT9"/>
<feature type="domain" description="Capsule biosynthesis GfcC-like C-terminal" evidence="2">
    <location>
        <begin position="163"/>
        <end position="251"/>
    </location>
</feature>
<feature type="chain" id="PRO_5004743498" evidence="1">
    <location>
        <begin position="23"/>
        <end position="252"/>
    </location>
</feature>
<evidence type="ECO:0000256" key="1">
    <source>
        <dbReference type="SAM" id="SignalP"/>
    </source>
</evidence>
<dbReference type="Pfam" id="PF06251">
    <property type="entry name" value="Caps_syn_GfcC_C"/>
    <property type="match status" value="1"/>
</dbReference>
<evidence type="ECO:0000259" key="3">
    <source>
        <dbReference type="Pfam" id="PF20616"/>
    </source>
</evidence>
<evidence type="ECO:0000313" key="5">
    <source>
        <dbReference type="Proteomes" id="UP000018217"/>
    </source>
</evidence>
<reference evidence="4 5" key="1">
    <citation type="journal article" date="2013" name="Syst. Appl. Microbiol.">
        <title>Phylogenetic position and virulence apparatus of the pear flower necrosis pathogen Erwinia piriflorinigrans CFBP 5888T as assessed by comparative genomics.</title>
        <authorList>
            <person name="Smits T.H."/>
            <person name="Rezzonico F."/>
            <person name="Lopez M.M."/>
            <person name="Blom J."/>
            <person name="Goesmann A."/>
            <person name="Frey J.E."/>
            <person name="Duffy B."/>
        </authorList>
    </citation>
    <scope>NUCLEOTIDE SEQUENCE [LARGE SCALE GENOMIC DNA]</scope>
    <source>
        <strain evidence="5">CFBP5888</strain>
    </source>
</reference>
<keyword evidence="1" id="KW-0732">Signal</keyword>
<keyword evidence="5" id="KW-1185">Reference proteome</keyword>
<accession>V5ZCT9</accession>
<dbReference type="InterPro" id="IPR046459">
    <property type="entry name" value="Caps_syn_GfcC_N"/>
</dbReference>
<dbReference type="Proteomes" id="UP000018217">
    <property type="component" value="Unassembled WGS sequence"/>
</dbReference>
<organism evidence="4 5">
    <name type="scientific">Erwinia piriflorinigrans CFBP 5888</name>
    <dbReference type="NCBI Taxonomy" id="1161919"/>
    <lineage>
        <taxon>Bacteria</taxon>
        <taxon>Pseudomonadati</taxon>
        <taxon>Pseudomonadota</taxon>
        <taxon>Gammaproteobacteria</taxon>
        <taxon>Enterobacterales</taxon>
        <taxon>Erwiniaceae</taxon>
        <taxon>Erwinia</taxon>
    </lineage>
</organism>
<dbReference type="InterPro" id="IPR010425">
    <property type="entry name" value="Caps_synth_GfcC-like_C"/>
</dbReference>
<comment type="caution">
    <text evidence="4">The sequence shown here is derived from an EMBL/GenBank/DDBJ whole genome shotgun (WGS) entry which is preliminary data.</text>
</comment>
<feature type="signal peptide" evidence="1">
    <location>
        <begin position="1"/>
        <end position="22"/>
    </location>
</feature>
<feature type="domain" description="Capsule biosynthesis GfcC-like N-terminal" evidence="3">
    <location>
        <begin position="22"/>
        <end position="147"/>
    </location>
</feature>
<dbReference type="Gene3D" id="3.10.20.700">
    <property type="match status" value="2"/>
</dbReference>
<name>V5ZCT9_9GAMM</name>
<protein>
    <submittedName>
        <fullName evidence="4">Uncharacterized protein</fullName>
    </submittedName>
</protein>
<gene>
    <name evidence="4" type="primary">ymcB</name>
    <name evidence="4" type="ORF">EPIR_3411</name>
</gene>
<proteinExistence type="predicted"/>
<evidence type="ECO:0000313" key="4">
    <source>
        <dbReference type="EMBL" id="CCG88774.1"/>
    </source>
</evidence>
<dbReference type="Pfam" id="PF20616">
    <property type="entry name" value="Caps_syn_GfcC_N"/>
    <property type="match status" value="1"/>
</dbReference>
<evidence type="ECO:0000259" key="2">
    <source>
        <dbReference type="Pfam" id="PF06251"/>
    </source>
</evidence>
<sequence>MMKKNIMLFAGIMAALSLQTQADSQVNIFYPGQKQPLAINQLADLEQLVTDPSLAQKTWWPGTVIGEKRATQDAVLQQQQLLARLQTWRDRLRHEGDDSQAAAVDNVRQQIAALKVTGRQFVNLDPDWVRVRPQANHRLQGEYSVYTLAEPTSITLAGVMERTGKTPWAAGRSAVEYLAAHPLMSGAERSIALLISPGGETSEIPVAYWNRRHVEPQAGSTLFIGFSPWTLPRAYADLNSQIVSVLTHRIPD</sequence>